<keyword evidence="3" id="KW-1185">Reference proteome</keyword>
<dbReference type="InterPro" id="IPR019412">
    <property type="entry name" value="IML2/TPR_39"/>
</dbReference>
<feature type="compositionally biased region" description="Acidic residues" evidence="1">
    <location>
        <begin position="197"/>
        <end position="209"/>
    </location>
</feature>
<dbReference type="AlphaFoldDB" id="A0A1I8FLY9"/>
<accession>A0A1I8FLY9</accession>
<protein>
    <submittedName>
        <fullName evidence="4">G_PROTEIN_RECEP_F1_2 domain-containing protein</fullName>
    </submittedName>
</protein>
<proteinExistence type="predicted"/>
<dbReference type="PANTHER" id="PTHR31859">
    <property type="entry name" value="TETRATRICOPEPTIDE REPEAT PROTEIN 39 FAMILY MEMBER"/>
    <property type="match status" value="1"/>
</dbReference>
<feature type="region of interest" description="Disordered" evidence="1">
    <location>
        <begin position="173"/>
        <end position="214"/>
    </location>
</feature>
<name>A0A1I8FLY9_9PLAT</name>
<feature type="signal peptide" evidence="2">
    <location>
        <begin position="1"/>
        <end position="19"/>
    </location>
</feature>
<evidence type="ECO:0000256" key="2">
    <source>
        <dbReference type="SAM" id="SignalP"/>
    </source>
</evidence>
<keyword evidence="2" id="KW-0732">Signal</keyword>
<dbReference type="PANTHER" id="PTHR31859:SF1">
    <property type="entry name" value="TETRATRICOPEPTIDE REPEAT PROTEIN 39C"/>
    <property type="match status" value="1"/>
</dbReference>
<feature type="chain" id="PRO_5009318739" evidence="2">
    <location>
        <begin position="20"/>
        <end position="807"/>
    </location>
</feature>
<organism evidence="3 4">
    <name type="scientific">Macrostomum lignano</name>
    <dbReference type="NCBI Taxonomy" id="282301"/>
    <lineage>
        <taxon>Eukaryota</taxon>
        <taxon>Metazoa</taxon>
        <taxon>Spiralia</taxon>
        <taxon>Lophotrochozoa</taxon>
        <taxon>Platyhelminthes</taxon>
        <taxon>Rhabditophora</taxon>
        <taxon>Macrostomorpha</taxon>
        <taxon>Macrostomida</taxon>
        <taxon>Macrostomidae</taxon>
        <taxon>Macrostomum</taxon>
    </lineage>
</organism>
<evidence type="ECO:0000313" key="3">
    <source>
        <dbReference type="Proteomes" id="UP000095280"/>
    </source>
</evidence>
<feature type="region of interest" description="Disordered" evidence="1">
    <location>
        <begin position="516"/>
        <end position="548"/>
    </location>
</feature>
<feature type="compositionally biased region" description="Low complexity" evidence="1">
    <location>
        <begin position="527"/>
        <end position="538"/>
    </location>
</feature>
<feature type="compositionally biased region" description="Basic and acidic residues" evidence="1">
    <location>
        <begin position="458"/>
        <end position="473"/>
    </location>
</feature>
<sequence length="807" mass="89072">MGIGAFSLLVSMLPATVLRLLPVHRLLWRSPVRPGTAGSGCRRDRQPASTAGPAVAGSYYANQAQVMARQDCQSAERWAARLQRAATPTVQCWLYLQGRIGVLQVPPPAGADWLQLRLLCDWEMMWVACLPGGLAGALVRAERLAGGSNWSKAQQWPTSGGLLPLHARCTGTVSGKRKREAEAASGNRNRNRKPEPEPEAEPEVQSELEPEMRRKKDDNLLMQQLQSMFEQRAEAVPAPRRPHAAAATKFAARRSQRWLEQSGRLILPGLELLIVWGVCHLIEPTASPAGFYLRCRPSQTVWMSSSGSGSCSRKGANGILTRKMTELLCLLLKAILLAASGKRWAFQAEQCLLEVTDTLSGRVHRTVTRSPDGAAEARRAYSPVWVRARSAWRPRIHMKAHAMAQELADLLMLEETLVQRRGPNANAVSHEAGGAHQPVGHPVRPRRPHHEAPAVAEGAEKRGRDAGSAETGHRVLLPQEGVRHSSGRRLQRFRGLTKAESALKFSLGLLRAGPRQGFARPKISPGAASAERSRSTSTKTQRHRLRSPSVNNRLSIRPLSLTNFLTIGSRFVSYSFLISSLHRFKISTMDSIRIDQVCSSRVLTSFLLVLQHPALLRDHHGHDGQLAACCRTTVRAIASRKVSEPRQSLPSVELIASSSRLLADALSVPDIDRQIASSSCDSEEIICRRRVSSWARSAGGRPMELSSIRLPAIASKQERSNFLLQTKSMRLLMLLTASRCSWSSFVRDSSSRYDKAIEDEELEPGMELRSNSFRTVEREGELPVGPGDLDDVAEQLRILANCRSNQW</sequence>
<dbReference type="WBParaSite" id="maker-unitig_39776-snap-gene-0.3-mRNA-1">
    <property type="protein sequence ID" value="maker-unitig_39776-snap-gene-0.3-mRNA-1"/>
    <property type="gene ID" value="maker-unitig_39776-snap-gene-0.3"/>
</dbReference>
<evidence type="ECO:0000313" key="4">
    <source>
        <dbReference type="WBParaSite" id="maker-unitig_39776-snap-gene-0.3-mRNA-1"/>
    </source>
</evidence>
<feature type="region of interest" description="Disordered" evidence="1">
    <location>
        <begin position="426"/>
        <end position="489"/>
    </location>
</feature>
<reference evidence="4" key="1">
    <citation type="submission" date="2016-11" db="UniProtKB">
        <authorList>
            <consortium name="WormBaseParasite"/>
        </authorList>
    </citation>
    <scope>IDENTIFICATION</scope>
</reference>
<evidence type="ECO:0000256" key="1">
    <source>
        <dbReference type="SAM" id="MobiDB-lite"/>
    </source>
</evidence>
<dbReference type="Proteomes" id="UP000095280">
    <property type="component" value="Unplaced"/>
</dbReference>